<feature type="coiled-coil region" evidence="1">
    <location>
        <begin position="869"/>
        <end position="899"/>
    </location>
</feature>
<organism evidence="2 3">
    <name type="scientific">Clostridium gasigenes</name>
    <dbReference type="NCBI Taxonomy" id="94869"/>
    <lineage>
        <taxon>Bacteria</taxon>
        <taxon>Bacillati</taxon>
        <taxon>Bacillota</taxon>
        <taxon>Clostridia</taxon>
        <taxon>Eubacteriales</taxon>
        <taxon>Clostridiaceae</taxon>
        <taxon>Clostridium</taxon>
    </lineage>
</organism>
<gene>
    <name evidence="2" type="ORF">H7E68_12515</name>
</gene>
<feature type="coiled-coil region" evidence="1">
    <location>
        <begin position="950"/>
        <end position="977"/>
    </location>
</feature>
<evidence type="ECO:0000256" key="1">
    <source>
        <dbReference type="SAM" id="Coils"/>
    </source>
</evidence>
<evidence type="ECO:0000313" key="3">
    <source>
        <dbReference type="Proteomes" id="UP000585258"/>
    </source>
</evidence>
<evidence type="ECO:0008006" key="4">
    <source>
        <dbReference type="Google" id="ProtNLM"/>
    </source>
</evidence>
<feature type="coiled-coil region" evidence="1">
    <location>
        <begin position="1073"/>
        <end position="1114"/>
    </location>
</feature>
<dbReference type="EMBL" id="JACKWY010000007">
    <property type="protein sequence ID" value="MBB6715529.1"/>
    <property type="molecule type" value="Genomic_DNA"/>
</dbReference>
<accession>A0A7X0VRL9</accession>
<comment type="caution">
    <text evidence="2">The sequence shown here is derived from an EMBL/GenBank/DDBJ whole genome shotgun (WGS) entry which is preliminary data.</text>
</comment>
<feature type="coiled-coil region" evidence="1">
    <location>
        <begin position="511"/>
        <end position="552"/>
    </location>
</feature>
<reference evidence="2 3" key="1">
    <citation type="submission" date="2020-08" db="EMBL/GenBank/DDBJ databases">
        <title>Clostridia isolated from Swiss meat.</title>
        <authorList>
            <person name="Wambui J."/>
            <person name="Stevens M.J.A."/>
            <person name="Stephan R."/>
        </authorList>
    </citation>
    <scope>NUCLEOTIDE SEQUENCE [LARGE SCALE GENOMIC DNA]</scope>
    <source>
        <strain evidence="2 3">CM001</strain>
    </source>
</reference>
<keyword evidence="1" id="KW-0175">Coiled coil</keyword>
<dbReference type="Proteomes" id="UP000585258">
    <property type="component" value="Unassembled WGS sequence"/>
</dbReference>
<proteinExistence type="predicted"/>
<evidence type="ECO:0000313" key="2">
    <source>
        <dbReference type="EMBL" id="MBB6715529.1"/>
    </source>
</evidence>
<name>A0A7X0VRL9_9CLOT</name>
<sequence>MPSINRGRVCNTRYNHGKGYFDDLIIDTHGDSTLVEMVNGGGKSFFVQCLGQTVLPNTKWQNDWEFKEVFNPKNKNNTIHFQTEWILDDNSEYKYLLAGFCGYKLNESSTGNIEGGEEGEIYVNKDFGYFNYICLYNEPNANDAGHMPLREKVNNNFKTMNYKELRKYLGEIKSSDYYTEKFDTIGEYKKRLSQYNITAAEWEIIRGVNADEKYSAAYFRKYKTSKEFILDFLIPIIEECNSTQLTVNYQDSEALATSLLEIKDQLNILMKKKSQSAEYKYLIESIKAIADNLKDVKNLYAKKESINLEIESVINFLKNNIDSLDAEIKSRLDELTKEDDLIKDITKKTESLNIIQKKNAYEELNKQVNKDQEVTDELEKQLKDLKADRAYKKAENNYIEYLKDIGKKQGLKEQLSTTKKDNSELVSIREDLSKKAKTYLNNKIEEIKLDIEVQTELSKEVENEISNTTNLLTKSNGEIIGHANEIHRLVKEEKSIKTSLSSEKFGTIGVIEKNTKSIDVIQNRIEELSSNLSDMEKKIINCDGEIKEFEKAISSCDVKDATWKEKNKCAEEEYVEAKKIYEPVNDLLIKYDTKSTLELKEILNKLIENHLNNKRTIEGEIASIKDLIISLEEHTISLSDDTYTVFKIIERKFSSAILGAEFIKSETIANKKYFIEANELIPYGILLNKKDYEKAKLDEELFSNYYGSAVPIINYDTLDEPTLLSSGMYFTIKHRDFFVNEENTEKVKIEKENLLKDEEDKLHKIIEEIEIQKALRKPVERFLAKYENNENTLLDMEKLLEKIKLNIANINSDKKANITLLNTSKKAKSNLGTNFKSKNQEIKYCENQLDLLNEYLKLEGEYLNTVTRIEEVNKLKINSEENNKKLNNLKKELVTKEKEVDGKLRYANQQNYELNQQIKEYSTVEIIQGKITDKEYEEFLPKLEAVKNSLSNVEFSLKKLESSIRECEERLSRNKEEIEGEDFTLDQFNYITIVSIPNSYKELEDLKNNIKEKGKEFVGENTKLGKLKEDRSSIQGVYLDNKQNFKDKYPVSHAEIMTEVKGILEVKTSKELIEELKNNEKNSVKRIGELKNKNKILESKKREKEKDFKAYEDLANRENIKINVRNINLDNYRDIAIVTNELSATNSNIDAKIKHHTRKLEEISAKTQYIKDFSVILNDLKIIPTDSKELEGFILKLIGSDSYEGDSLLYSLEEELVKIQESINALEEQEENFITLCIQKSVNIYRDLKKLTDLSVIEINGVKQAMLEVKLNRLSEDVAYEKMKNYIEALISNVESNENNILTPEERKQTLMSGLTITKLFMQIIDSIKADSIKIFKLEDIDNIEKNEWLSWNKAYGSKGQTNGMYICVLICIISYIRKLYTVSTENQKKVLILDNPFAGTTSEILWLPILNLMKENHIQLIAVGYEVKSQLADTFKTRYYLTKEKTGTNETTTIEDFKSAYSIEKLPYDSLTGNDMKQMDLFS</sequence>
<feature type="coiled-coil region" evidence="1">
    <location>
        <begin position="307"/>
        <end position="395"/>
    </location>
</feature>
<dbReference type="RefSeq" id="WP_185164755.1">
    <property type="nucleotide sequence ID" value="NZ_JACKWY010000007.1"/>
</dbReference>
<feature type="coiled-coil region" evidence="1">
    <location>
        <begin position="748"/>
        <end position="813"/>
    </location>
</feature>
<protein>
    <recommendedName>
        <fullName evidence="4">Chromosome segregation ATPase</fullName>
    </recommendedName>
</protein>